<dbReference type="EMBL" id="RCDC01000004">
    <property type="protein sequence ID" value="RLK56665.1"/>
    <property type="molecule type" value="Genomic_DNA"/>
</dbReference>
<gene>
    <name evidence="2" type="ORF">BCL79_1059</name>
</gene>
<sequence>MADTKPSEHGKQEGIEESQQDRKQDETAKQRPGQTDQAIHDAGTRRPERKDNPEGA</sequence>
<proteinExistence type="predicted"/>
<accession>A0A3N1KDZ2</accession>
<protein>
    <submittedName>
        <fullName evidence="2">Uncharacterized protein</fullName>
    </submittedName>
</protein>
<dbReference type="RefSeq" id="WP_183073677.1">
    <property type="nucleotide sequence ID" value="NZ_RCDC01000004.1"/>
</dbReference>
<dbReference type="AlphaFoldDB" id="A0A3N1KDZ2"/>
<evidence type="ECO:0000313" key="3">
    <source>
        <dbReference type="Proteomes" id="UP000274786"/>
    </source>
</evidence>
<name>A0A3N1KDZ2_9GAMM</name>
<organism evidence="2 3">
    <name type="scientific">Stenotrophomonas rhizophila</name>
    <dbReference type="NCBI Taxonomy" id="216778"/>
    <lineage>
        <taxon>Bacteria</taxon>
        <taxon>Pseudomonadati</taxon>
        <taxon>Pseudomonadota</taxon>
        <taxon>Gammaproteobacteria</taxon>
        <taxon>Lysobacterales</taxon>
        <taxon>Lysobacteraceae</taxon>
        <taxon>Stenotrophomonas</taxon>
    </lineage>
</organism>
<evidence type="ECO:0000313" key="2">
    <source>
        <dbReference type="EMBL" id="RLK56665.1"/>
    </source>
</evidence>
<feature type="region of interest" description="Disordered" evidence="1">
    <location>
        <begin position="1"/>
        <end position="56"/>
    </location>
</feature>
<evidence type="ECO:0000256" key="1">
    <source>
        <dbReference type="SAM" id="MobiDB-lite"/>
    </source>
</evidence>
<comment type="caution">
    <text evidence="2">The sequence shown here is derived from an EMBL/GenBank/DDBJ whole genome shotgun (WGS) entry which is preliminary data.</text>
</comment>
<dbReference type="Proteomes" id="UP000274786">
    <property type="component" value="Unassembled WGS sequence"/>
</dbReference>
<feature type="compositionally biased region" description="Basic and acidic residues" evidence="1">
    <location>
        <begin position="1"/>
        <end position="29"/>
    </location>
</feature>
<reference evidence="2 3" key="1">
    <citation type="submission" date="2018-10" db="EMBL/GenBank/DDBJ databases">
        <title>Comparative analysis of microorganisms from saline springs in Andes Mountain Range, Colombia.</title>
        <authorList>
            <person name="Rubin E."/>
        </authorList>
    </citation>
    <scope>NUCLEOTIDE SEQUENCE [LARGE SCALE GENOMIC DNA]</scope>
    <source>
        <strain evidence="2 3">USBA GBX 843</strain>
    </source>
</reference>
<feature type="compositionally biased region" description="Basic and acidic residues" evidence="1">
    <location>
        <begin position="38"/>
        <end position="56"/>
    </location>
</feature>